<evidence type="ECO:0000313" key="3">
    <source>
        <dbReference type="EMBL" id="XBW07091.1"/>
    </source>
</evidence>
<feature type="coiled-coil region" evidence="1">
    <location>
        <begin position="279"/>
        <end position="317"/>
    </location>
</feature>
<dbReference type="KEGG" id="sapp:SAC06_05390"/>
<feature type="domain" description="Dynamin N-terminal" evidence="2">
    <location>
        <begin position="64"/>
        <end position="207"/>
    </location>
</feature>
<dbReference type="GO" id="GO:0043024">
    <property type="term" value="F:ribosomal small subunit binding"/>
    <property type="evidence" value="ECO:0007669"/>
    <property type="project" value="TreeGrafter"/>
</dbReference>
<gene>
    <name evidence="3" type="ORF">SAC06_05390</name>
</gene>
<dbReference type="AlphaFoldDB" id="A0AAU7V6S6"/>
<dbReference type="Pfam" id="PF00350">
    <property type="entry name" value="Dynamin_N"/>
    <property type="match status" value="1"/>
</dbReference>
<evidence type="ECO:0000256" key="1">
    <source>
        <dbReference type="SAM" id="Coils"/>
    </source>
</evidence>
<dbReference type="PANTHER" id="PTHR42698">
    <property type="entry name" value="GTPASE ERA"/>
    <property type="match status" value="1"/>
</dbReference>
<dbReference type="GO" id="GO:0005525">
    <property type="term" value="F:GTP binding"/>
    <property type="evidence" value="ECO:0007669"/>
    <property type="project" value="InterPro"/>
</dbReference>
<dbReference type="Gene3D" id="3.40.50.300">
    <property type="entry name" value="P-loop containing nucleotide triphosphate hydrolases"/>
    <property type="match status" value="1"/>
</dbReference>
<dbReference type="InterPro" id="IPR027417">
    <property type="entry name" value="P-loop_NTPase"/>
</dbReference>
<dbReference type="GO" id="GO:0005829">
    <property type="term" value="C:cytosol"/>
    <property type="evidence" value="ECO:0007669"/>
    <property type="project" value="TreeGrafter"/>
</dbReference>
<dbReference type="EMBL" id="CP138335">
    <property type="protein sequence ID" value="XBW07091.1"/>
    <property type="molecule type" value="Genomic_DNA"/>
</dbReference>
<evidence type="ECO:0000259" key="2">
    <source>
        <dbReference type="Pfam" id="PF00350"/>
    </source>
</evidence>
<protein>
    <submittedName>
        <fullName evidence="3">GTPase</fullName>
    </submittedName>
</protein>
<proteinExistence type="predicted"/>
<reference evidence="3" key="1">
    <citation type="submission" date="2023-11" db="EMBL/GenBank/DDBJ databases">
        <title>Scrofimicrobium hongkongense sp. nov., isolated from a patient with peritonitis.</title>
        <authorList>
            <person name="Lao H.Y."/>
            <person name="Wong A.Y.P."/>
            <person name="Ng T.L."/>
            <person name="Wong R.Y.L."/>
            <person name="Yau M.C.Y."/>
            <person name="Lam J.Y.W."/>
            <person name="Siu G.K.H."/>
        </authorList>
    </citation>
    <scope>NUCLEOTIDE SEQUENCE</scope>
    <source>
        <strain evidence="3">R131</strain>
    </source>
</reference>
<dbReference type="GO" id="GO:0019843">
    <property type="term" value="F:rRNA binding"/>
    <property type="evidence" value="ECO:0007669"/>
    <property type="project" value="TreeGrafter"/>
</dbReference>
<dbReference type="GO" id="GO:0000028">
    <property type="term" value="P:ribosomal small subunit assembly"/>
    <property type="evidence" value="ECO:0007669"/>
    <property type="project" value="TreeGrafter"/>
</dbReference>
<dbReference type="InterPro" id="IPR005662">
    <property type="entry name" value="GTPase_Era-like"/>
</dbReference>
<name>A0AAU7V6S6_9ACTO</name>
<sequence>MQTLPLPAVELLAAFRARLAELQFPLPGPTAAAAEHLRTASLAQLDDYLIPRREHLGAPLLAIVGGSTGAGKSTLVNSLIGRELTPASTLRPTTRSPLLVAAPADEEWFRSGPVLPGLTRSDAQTQSASGATVLGIATDPQVPEQLALLDTPDIDSVVAENRALARQLLEAGDLWLFVTTAARYADQVAWELLAEAAHRQLTVAVVLNRVPPGAAEPITEDLTRLLGQRGLAGTPIFTVEETTLTGGLIPAARLAPLTGWLRDLAGDRARREQVIRQSLVGAIDQLAEHAEDLAQAKEEQEAQVREWEAQIERAFANARRQILVGTGDGAWLRAEVLARWQDFVGTSDVFRTLEGWTGAVRDRVGAWFRGRPAPAQVQEELTSGLSTIVVNEVEQAWISGAARPGPALDHAQLQQEADQLVATWQRELLELVRTAAPGKRQRARLVSLGLNTATVALMLVVFATTGGLVGGELAVAGGSAVVGQKLLETIFGEQAVRNLARQGTDLLSDRVSELTDRWAEQLRAPLAELNAGVGSEELSTWAKRLRGGAQ</sequence>
<dbReference type="PANTHER" id="PTHR42698:SF1">
    <property type="entry name" value="GTPASE ERA, MITOCHONDRIAL"/>
    <property type="match status" value="1"/>
</dbReference>
<dbReference type="SUPFAM" id="SSF52540">
    <property type="entry name" value="P-loop containing nucleoside triphosphate hydrolases"/>
    <property type="match status" value="1"/>
</dbReference>
<accession>A0AAU7V6S6</accession>
<dbReference type="InterPro" id="IPR045063">
    <property type="entry name" value="Dynamin_N"/>
</dbReference>
<keyword evidence="1" id="KW-0175">Coiled coil</keyword>
<organism evidence="3">
    <name type="scientific">Scrofimicrobium appendicitidis</name>
    <dbReference type="NCBI Taxonomy" id="3079930"/>
    <lineage>
        <taxon>Bacteria</taxon>
        <taxon>Bacillati</taxon>
        <taxon>Actinomycetota</taxon>
        <taxon>Actinomycetes</taxon>
        <taxon>Actinomycetales</taxon>
        <taxon>Actinomycetaceae</taxon>
        <taxon>Scrofimicrobium</taxon>
    </lineage>
</organism>
<dbReference type="RefSeq" id="WP_350257297.1">
    <property type="nucleotide sequence ID" value="NZ_CP138335.1"/>
</dbReference>